<organism evidence="7 8">
    <name type="scientific">Ciona intestinalis</name>
    <name type="common">Transparent sea squirt</name>
    <name type="synonym">Ascidia intestinalis</name>
    <dbReference type="NCBI Taxonomy" id="7719"/>
    <lineage>
        <taxon>Eukaryota</taxon>
        <taxon>Metazoa</taxon>
        <taxon>Chordata</taxon>
        <taxon>Tunicata</taxon>
        <taxon>Ascidiacea</taxon>
        <taxon>Phlebobranchia</taxon>
        <taxon>Cionidae</taxon>
        <taxon>Ciona</taxon>
    </lineage>
</organism>
<reference evidence="8" key="1">
    <citation type="journal article" date="2002" name="Science">
        <title>The draft genome of Ciona intestinalis: insights into chordate and vertebrate origins.</title>
        <authorList>
            <person name="Dehal P."/>
            <person name="Satou Y."/>
            <person name="Campbell R.K."/>
            <person name="Chapman J."/>
            <person name="Degnan B."/>
            <person name="De Tomaso A."/>
            <person name="Davidson B."/>
            <person name="Di Gregorio A."/>
            <person name="Gelpke M."/>
            <person name="Goodstein D.M."/>
            <person name="Harafuji N."/>
            <person name="Hastings K.E."/>
            <person name="Ho I."/>
            <person name="Hotta K."/>
            <person name="Huang W."/>
            <person name="Kawashima T."/>
            <person name="Lemaire P."/>
            <person name="Martinez D."/>
            <person name="Meinertzhagen I.A."/>
            <person name="Necula S."/>
            <person name="Nonaka M."/>
            <person name="Putnam N."/>
            <person name="Rash S."/>
            <person name="Saiga H."/>
            <person name="Satake M."/>
            <person name="Terry A."/>
            <person name="Yamada L."/>
            <person name="Wang H.G."/>
            <person name="Awazu S."/>
            <person name="Azumi K."/>
            <person name="Boore J."/>
            <person name="Branno M."/>
            <person name="Chin-Bow S."/>
            <person name="DeSantis R."/>
            <person name="Doyle S."/>
            <person name="Francino P."/>
            <person name="Keys D.N."/>
            <person name="Haga S."/>
            <person name="Hayashi H."/>
            <person name="Hino K."/>
            <person name="Imai K.S."/>
            <person name="Inaba K."/>
            <person name="Kano S."/>
            <person name="Kobayashi K."/>
            <person name="Kobayashi M."/>
            <person name="Lee B.I."/>
            <person name="Makabe K.W."/>
            <person name="Manohar C."/>
            <person name="Matassi G."/>
            <person name="Medina M."/>
            <person name="Mochizuki Y."/>
            <person name="Mount S."/>
            <person name="Morishita T."/>
            <person name="Miura S."/>
            <person name="Nakayama A."/>
            <person name="Nishizaka S."/>
            <person name="Nomoto H."/>
            <person name="Ohta F."/>
            <person name="Oishi K."/>
            <person name="Rigoutsos I."/>
            <person name="Sano M."/>
            <person name="Sasaki A."/>
            <person name="Sasakura Y."/>
            <person name="Shoguchi E."/>
            <person name="Shin-i T."/>
            <person name="Spagnuolo A."/>
            <person name="Stainier D."/>
            <person name="Suzuki M.M."/>
            <person name="Tassy O."/>
            <person name="Takatori N."/>
            <person name="Tokuoka M."/>
            <person name="Yagi K."/>
            <person name="Yoshizaki F."/>
            <person name="Wada S."/>
            <person name="Zhang C."/>
            <person name="Hyatt P.D."/>
            <person name="Larimer F."/>
            <person name="Detter C."/>
            <person name="Doggett N."/>
            <person name="Glavina T."/>
            <person name="Hawkins T."/>
            <person name="Richardson P."/>
            <person name="Lucas S."/>
            <person name="Kohara Y."/>
            <person name="Levine M."/>
            <person name="Satoh N."/>
            <person name="Rokhsar D.S."/>
        </authorList>
    </citation>
    <scope>NUCLEOTIDE SEQUENCE [LARGE SCALE GENOMIC DNA]</scope>
</reference>
<keyword evidence="3" id="KW-0862">Zinc</keyword>
<reference evidence="7" key="3">
    <citation type="submission" date="2025-08" db="UniProtKB">
        <authorList>
            <consortium name="Ensembl"/>
        </authorList>
    </citation>
    <scope>IDENTIFICATION</scope>
</reference>
<dbReference type="CDD" id="cd14321">
    <property type="entry name" value="UBA_IAPs"/>
    <property type="match status" value="1"/>
</dbReference>
<dbReference type="STRING" id="7719.ENSCINP00000000466"/>
<dbReference type="Gene3D" id="1.10.8.10">
    <property type="entry name" value="DNA helicase RuvA subunit, C-terminal domain"/>
    <property type="match status" value="1"/>
</dbReference>
<dbReference type="PROSITE" id="PS50089">
    <property type="entry name" value="ZF_RING_2"/>
    <property type="match status" value="1"/>
</dbReference>
<feature type="domain" description="RING-type" evidence="6">
    <location>
        <begin position="92"/>
        <end position="127"/>
    </location>
</feature>
<keyword evidence="1" id="KW-0479">Metal-binding</keyword>
<evidence type="ECO:0000256" key="3">
    <source>
        <dbReference type="ARBA" id="ARBA00022833"/>
    </source>
</evidence>
<dbReference type="Proteomes" id="UP000008144">
    <property type="component" value="Chromosome 14"/>
</dbReference>
<dbReference type="OMA" id="HEMETSH"/>
<reference evidence="7" key="2">
    <citation type="journal article" date="2008" name="Genome Biol.">
        <title>Improved genome assembly and evidence-based global gene model set for the chordate Ciona intestinalis: new insight into intron and operon populations.</title>
        <authorList>
            <person name="Satou Y."/>
            <person name="Mineta K."/>
            <person name="Ogasawara M."/>
            <person name="Sasakura Y."/>
            <person name="Shoguchi E."/>
            <person name="Ueno K."/>
            <person name="Yamada L."/>
            <person name="Matsumoto J."/>
            <person name="Wasserscheid J."/>
            <person name="Dewar K."/>
            <person name="Wiley G.B."/>
            <person name="Macmil S.L."/>
            <person name="Roe B.A."/>
            <person name="Zeller R.W."/>
            <person name="Hastings K.E."/>
            <person name="Lemaire P."/>
            <person name="Lindquist E."/>
            <person name="Endo T."/>
            <person name="Hotta K."/>
            <person name="Inaba K."/>
        </authorList>
    </citation>
    <scope>NUCLEOTIDE SEQUENCE [LARGE SCALE GENOMIC DNA]</scope>
    <source>
        <strain evidence="7">wild type</strain>
    </source>
</reference>
<dbReference type="InterPro" id="IPR001841">
    <property type="entry name" value="Znf_RING"/>
</dbReference>
<dbReference type="InterPro" id="IPR050784">
    <property type="entry name" value="IAP"/>
</dbReference>
<dbReference type="SUPFAM" id="SSF57850">
    <property type="entry name" value="RING/U-box"/>
    <property type="match status" value="1"/>
</dbReference>
<evidence type="ECO:0000256" key="4">
    <source>
        <dbReference type="PROSITE-ProRule" id="PRU00175"/>
    </source>
</evidence>
<dbReference type="InterPro" id="IPR013083">
    <property type="entry name" value="Znf_RING/FYVE/PHD"/>
</dbReference>
<dbReference type="Ensembl" id="ENSCINT00000000466.3">
    <property type="protein sequence ID" value="ENSCINP00000000466.3"/>
    <property type="gene ID" value="ENSCING00000000258.3"/>
</dbReference>
<dbReference type="InParanoid" id="F6SFZ9"/>
<protein>
    <recommendedName>
        <fullName evidence="6">RING-type domain-containing protein</fullName>
    </recommendedName>
</protein>
<feature type="compositionally biased region" description="Polar residues" evidence="5">
    <location>
        <begin position="66"/>
        <end position="76"/>
    </location>
</feature>
<name>F6SFZ9_CIOIN</name>
<dbReference type="FunFam" id="3.30.40.10:FF:001026">
    <property type="entry name" value="baculoviral IAP repeat-containing protein 7 isoform X1"/>
    <property type="match status" value="1"/>
</dbReference>
<dbReference type="PANTHER" id="PTHR10044">
    <property type="entry name" value="INHIBITOR OF APOPTOSIS"/>
    <property type="match status" value="1"/>
</dbReference>
<dbReference type="GO" id="GO:0008270">
    <property type="term" value="F:zinc ion binding"/>
    <property type="evidence" value="ECO:0007669"/>
    <property type="project" value="UniProtKB-KW"/>
</dbReference>
<keyword evidence="2 4" id="KW-0863">Zinc-finger</keyword>
<evidence type="ECO:0000313" key="8">
    <source>
        <dbReference type="Proteomes" id="UP000008144"/>
    </source>
</evidence>
<evidence type="ECO:0000256" key="5">
    <source>
        <dbReference type="SAM" id="MobiDB-lite"/>
    </source>
</evidence>
<proteinExistence type="predicted"/>
<sequence length="139" mass="15109">MESSAVVDGAKQMGFEEKEIKRAITKNMKENGKSFSTLLSLVDAILADNGDDNTSSEEQSEAPTAPETTLTFNTDQQSTASELQRLEMARFCKICRQKEAVVVLLPCGHLSCCDTCGKEITKCPACKLAVTDKVHSFIA</sequence>
<evidence type="ECO:0000313" key="7">
    <source>
        <dbReference type="Ensembl" id="ENSCINP00000000466.3"/>
    </source>
</evidence>
<dbReference type="EMBL" id="EAAA01001173">
    <property type="status" value="NOT_ANNOTATED_CDS"/>
    <property type="molecule type" value="Genomic_DNA"/>
</dbReference>
<dbReference type="Gene3D" id="3.30.40.10">
    <property type="entry name" value="Zinc/RING finger domain, C3HC4 (zinc finger)"/>
    <property type="match status" value="1"/>
</dbReference>
<feature type="compositionally biased region" description="Acidic residues" evidence="5">
    <location>
        <begin position="49"/>
        <end position="60"/>
    </location>
</feature>
<feature type="region of interest" description="Disordered" evidence="5">
    <location>
        <begin position="49"/>
        <end position="76"/>
    </location>
</feature>
<accession>F6SFZ9</accession>
<dbReference type="PANTHER" id="PTHR10044:SF139">
    <property type="entry name" value="DEATH-ASSOCIATED INHIBITOR OF APOPTOSIS 2"/>
    <property type="match status" value="1"/>
</dbReference>
<dbReference type="AlphaFoldDB" id="F6SFZ9"/>
<dbReference type="Pfam" id="PF13920">
    <property type="entry name" value="zf-C3HC4_3"/>
    <property type="match status" value="1"/>
</dbReference>
<reference evidence="7" key="4">
    <citation type="submission" date="2025-09" db="UniProtKB">
        <authorList>
            <consortium name="Ensembl"/>
        </authorList>
    </citation>
    <scope>IDENTIFICATION</scope>
</reference>
<evidence type="ECO:0000259" key="6">
    <source>
        <dbReference type="PROSITE" id="PS50089"/>
    </source>
</evidence>
<evidence type="ECO:0000256" key="1">
    <source>
        <dbReference type="ARBA" id="ARBA00022723"/>
    </source>
</evidence>
<dbReference type="HOGENOM" id="CLU_1844394_0_0_1"/>
<evidence type="ECO:0000256" key="2">
    <source>
        <dbReference type="ARBA" id="ARBA00022771"/>
    </source>
</evidence>
<dbReference type="GeneTree" id="ENSGT00940000164164"/>
<keyword evidence="8" id="KW-1185">Reference proteome</keyword>
<dbReference type="SMART" id="SM00184">
    <property type="entry name" value="RING"/>
    <property type="match status" value="1"/>
</dbReference>